<organism evidence="1">
    <name type="scientific">Anguilla anguilla</name>
    <name type="common">European freshwater eel</name>
    <name type="synonym">Muraena anguilla</name>
    <dbReference type="NCBI Taxonomy" id="7936"/>
    <lineage>
        <taxon>Eukaryota</taxon>
        <taxon>Metazoa</taxon>
        <taxon>Chordata</taxon>
        <taxon>Craniata</taxon>
        <taxon>Vertebrata</taxon>
        <taxon>Euteleostomi</taxon>
        <taxon>Actinopterygii</taxon>
        <taxon>Neopterygii</taxon>
        <taxon>Teleostei</taxon>
        <taxon>Anguilliformes</taxon>
        <taxon>Anguillidae</taxon>
        <taxon>Anguilla</taxon>
    </lineage>
</organism>
<evidence type="ECO:0000313" key="1">
    <source>
        <dbReference type="EMBL" id="JAH70076.1"/>
    </source>
</evidence>
<dbReference type="EMBL" id="GBXM01038501">
    <property type="protein sequence ID" value="JAH70076.1"/>
    <property type="molecule type" value="Transcribed_RNA"/>
</dbReference>
<accession>A0A0E9UWE9</accession>
<sequence>MRASSECVYSAHCRVCTGHVK</sequence>
<protein>
    <submittedName>
        <fullName evidence="1">Uncharacterized protein</fullName>
    </submittedName>
</protein>
<reference evidence="1" key="1">
    <citation type="submission" date="2014-11" db="EMBL/GenBank/DDBJ databases">
        <authorList>
            <person name="Amaro Gonzalez C."/>
        </authorList>
    </citation>
    <scope>NUCLEOTIDE SEQUENCE</scope>
</reference>
<proteinExistence type="predicted"/>
<dbReference type="AlphaFoldDB" id="A0A0E9UWE9"/>
<reference evidence="1" key="2">
    <citation type="journal article" date="2015" name="Fish Shellfish Immunol.">
        <title>Early steps in the European eel (Anguilla anguilla)-Vibrio vulnificus interaction in the gills: Role of the RtxA13 toxin.</title>
        <authorList>
            <person name="Callol A."/>
            <person name="Pajuelo D."/>
            <person name="Ebbesson L."/>
            <person name="Teles M."/>
            <person name="MacKenzie S."/>
            <person name="Amaro C."/>
        </authorList>
    </citation>
    <scope>NUCLEOTIDE SEQUENCE</scope>
</reference>
<name>A0A0E9UWE9_ANGAN</name>